<evidence type="ECO:0000259" key="2">
    <source>
        <dbReference type="Pfam" id="PF01613"/>
    </source>
</evidence>
<feature type="domain" description="Flavin reductase like" evidence="2">
    <location>
        <begin position="22"/>
        <end position="131"/>
    </location>
</feature>
<dbReference type="HOGENOM" id="CLU_102849_0_0_9"/>
<name>E6U660_ETHHY</name>
<evidence type="ECO:0000256" key="1">
    <source>
        <dbReference type="ARBA" id="ARBA00038054"/>
    </source>
</evidence>
<dbReference type="Gene3D" id="2.30.110.10">
    <property type="entry name" value="Electron Transport, Fmn-binding Protein, Chain A"/>
    <property type="match status" value="1"/>
</dbReference>
<dbReference type="Proteomes" id="UP000001551">
    <property type="component" value="Chromosome"/>
</dbReference>
<evidence type="ECO:0000313" key="4">
    <source>
        <dbReference type="Proteomes" id="UP000001551"/>
    </source>
</evidence>
<comment type="similarity">
    <text evidence="1">Belongs to the flavoredoxin family.</text>
</comment>
<dbReference type="Pfam" id="PF01613">
    <property type="entry name" value="Flavin_Reduct"/>
    <property type="match status" value="1"/>
</dbReference>
<dbReference type="PANTHER" id="PTHR43567:SF5">
    <property type="entry name" value="HYPOTHETICAL CYTOSOLIC PROTEIN"/>
    <property type="match status" value="1"/>
</dbReference>
<dbReference type="GO" id="GO:0016646">
    <property type="term" value="F:oxidoreductase activity, acting on the CH-NH group of donors, NAD or NADP as acceptor"/>
    <property type="evidence" value="ECO:0007669"/>
    <property type="project" value="UniProtKB-ARBA"/>
</dbReference>
<dbReference type="InterPro" id="IPR002563">
    <property type="entry name" value="Flavin_Rdtase-like_dom"/>
</dbReference>
<dbReference type="STRING" id="663278.Ethha_0152"/>
<dbReference type="AlphaFoldDB" id="E6U660"/>
<sequence length="168" mass="18757">MAALHEIPPEEISGNVFDLIGKQWTLITAGTESRFNTMTASWGGLGVLWGGPAAFIFVRPQRYTLEFLHQNPKFTLSFYDESHRKALNLLGSKSGRDGDKVAEAGLTPVFADGTTYFEEAGLVLFCEKWYESKMQPSGIKKPTAINPFYPQKDYHHMLVGKITKVLQA</sequence>
<dbReference type="InterPro" id="IPR012349">
    <property type="entry name" value="Split_barrel_FMN-bd"/>
</dbReference>
<proteinExistence type="inferred from homology"/>
<evidence type="ECO:0000313" key="3">
    <source>
        <dbReference type="EMBL" id="ADU25739.1"/>
    </source>
</evidence>
<dbReference type="eggNOG" id="COG1853">
    <property type="taxonomic scope" value="Bacteria"/>
</dbReference>
<protein>
    <submittedName>
        <fullName evidence="3">Flavin reductase domain protein FMN-binding protein</fullName>
    </submittedName>
</protein>
<dbReference type="GO" id="GO:0010181">
    <property type="term" value="F:FMN binding"/>
    <property type="evidence" value="ECO:0007669"/>
    <property type="project" value="InterPro"/>
</dbReference>
<accession>E6U660</accession>
<dbReference type="PANTHER" id="PTHR43567">
    <property type="entry name" value="FLAVOREDOXIN-RELATED-RELATED"/>
    <property type="match status" value="1"/>
</dbReference>
<dbReference type="SUPFAM" id="SSF50475">
    <property type="entry name" value="FMN-binding split barrel"/>
    <property type="match status" value="1"/>
</dbReference>
<dbReference type="EMBL" id="CP002400">
    <property type="protein sequence ID" value="ADU25739.1"/>
    <property type="molecule type" value="Genomic_DNA"/>
</dbReference>
<dbReference type="KEGG" id="eha:Ethha_0152"/>
<reference evidence="3 4" key="1">
    <citation type="submission" date="2010-12" db="EMBL/GenBank/DDBJ databases">
        <title>Complete sequence of Ethanoligenens harbinense YUAN-3.</title>
        <authorList>
            <person name="Lucas S."/>
            <person name="Copeland A."/>
            <person name="Lapidus A."/>
            <person name="Cheng J.-F."/>
            <person name="Bruce D."/>
            <person name="Goodwin L."/>
            <person name="Pitluck S."/>
            <person name="Chertkov O."/>
            <person name="Misra M."/>
            <person name="Detter J.C."/>
            <person name="Han C."/>
            <person name="Tapia R."/>
            <person name="Land M."/>
            <person name="Hauser L."/>
            <person name="Jeffries C."/>
            <person name="Kyrpides N."/>
            <person name="Ivanova N."/>
            <person name="Mikhailova N."/>
            <person name="Wang A."/>
            <person name="Mouttaki H."/>
            <person name="He Z."/>
            <person name="Zhou J."/>
            <person name="Hemme C.L."/>
            <person name="Woyke T."/>
        </authorList>
    </citation>
    <scope>NUCLEOTIDE SEQUENCE [LARGE SCALE GENOMIC DNA]</scope>
    <source>
        <strain evidence="4">DSM 18485 / JCM 12961 / CGMCC 1.5033 / YUAN-3</strain>
    </source>
</reference>
<keyword evidence="4" id="KW-1185">Reference proteome</keyword>
<dbReference type="RefSeq" id="WP_013484120.1">
    <property type="nucleotide sequence ID" value="NC_014828.1"/>
</dbReference>
<gene>
    <name evidence="3" type="ordered locus">Ethha_0152</name>
</gene>
<organism evidence="3 4">
    <name type="scientific">Ethanoligenens harbinense (strain DSM 18485 / JCM 12961 / CGMCC 1.5033 / YUAN-3)</name>
    <dbReference type="NCBI Taxonomy" id="663278"/>
    <lineage>
        <taxon>Bacteria</taxon>
        <taxon>Bacillati</taxon>
        <taxon>Bacillota</taxon>
        <taxon>Clostridia</taxon>
        <taxon>Eubacteriales</taxon>
        <taxon>Oscillospiraceae</taxon>
        <taxon>Ethanoligenens</taxon>
    </lineage>
</organism>
<dbReference type="InterPro" id="IPR052174">
    <property type="entry name" value="Flavoredoxin"/>
</dbReference>